<dbReference type="SUPFAM" id="SSF48576">
    <property type="entry name" value="Terpenoid synthases"/>
    <property type="match status" value="1"/>
</dbReference>
<name>A0AA39WW64_9PEZI</name>
<sequence length="387" mass="43821">MEYQHSSVVDPSTYETAGLCEGVPLRIHKTQETEDLGAIRGQWDWRTHVSPTVSKRYCGSLGPEYNFLSVAFPEIIPERMEVLAYFDEFIFLHDDVVEAVDQKEGDEQNDEAREACRLAKASRDTGRHLMVSKVSQQMLAMDPVPAAETLALWVEWFDKGAGRRNHTKFDTLEEYLEYRILDVGKMYLTGLAIFAMGLRIPAHEHELRSELCRPAWVALGLTNDLYSIDKERAAAAEIGEDHVCNAVWVVQQEYGLGEGEAKELCRQMTKENVAQYLQTVDDISRRTDVSKDLQIFIESVQYILSGNIVWTLGAPRYHPDRAHNPRQLDWMANGVPRRKAMNIVLENSQSLGVLESIVRAVGNILSGFVGTIQGLFLDVSKPSKRYL</sequence>
<gene>
    <name evidence="1" type="ORF">B0T14DRAFT_601401</name>
</gene>
<proteinExistence type="predicted"/>
<dbReference type="Gene3D" id="1.10.600.10">
    <property type="entry name" value="Farnesyl Diphosphate Synthase"/>
    <property type="match status" value="1"/>
</dbReference>
<organism evidence="1 2">
    <name type="scientific">Immersiella caudata</name>
    <dbReference type="NCBI Taxonomy" id="314043"/>
    <lineage>
        <taxon>Eukaryota</taxon>
        <taxon>Fungi</taxon>
        <taxon>Dikarya</taxon>
        <taxon>Ascomycota</taxon>
        <taxon>Pezizomycotina</taxon>
        <taxon>Sordariomycetes</taxon>
        <taxon>Sordariomycetidae</taxon>
        <taxon>Sordariales</taxon>
        <taxon>Lasiosphaeriaceae</taxon>
        <taxon>Immersiella</taxon>
    </lineage>
</organism>
<evidence type="ECO:0000313" key="1">
    <source>
        <dbReference type="EMBL" id="KAK0622705.1"/>
    </source>
</evidence>
<dbReference type="Pfam" id="PF19086">
    <property type="entry name" value="Terpene_syn_C_2"/>
    <property type="match status" value="1"/>
</dbReference>
<reference evidence="1" key="1">
    <citation type="submission" date="2023-06" db="EMBL/GenBank/DDBJ databases">
        <title>Genome-scale phylogeny and comparative genomics of the fungal order Sordariales.</title>
        <authorList>
            <consortium name="Lawrence Berkeley National Laboratory"/>
            <person name="Hensen N."/>
            <person name="Bonometti L."/>
            <person name="Westerberg I."/>
            <person name="Brannstrom I.O."/>
            <person name="Guillou S."/>
            <person name="Cros-Aarteil S."/>
            <person name="Calhoun S."/>
            <person name="Haridas S."/>
            <person name="Kuo A."/>
            <person name="Mondo S."/>
            <person name="Pangilinan J."/>
            <person name="Riley R."/>
            <person name="Labutti K."/>
            <person name="Andreopoulos B."/>
            <person name="Lipzen A."/>
            <person name="Chen C."/>
            <person name="Yanf M."/>
            <person name="Daum C."/>
            <person name="Ng V."/>
            <person name="Clum A."/>
            <person name="Steindorff A."/>
            <person name="Ohm R."/>
            <person name="Martin F."/>
            <person name="Silar P."/>
            <person name="Natvig D."/>
            <person name="Lalanne C."/>
            <person name="Gautier V."/>
            <person name="Ament-Velasquez S.L."/>
            <person name="Kruys A."/>
            <person name="Hutchinson M.I."/>
            <person name="Powell A.J."/>
            <person name="Barry K."/>
            <person name="Miller A.N."/>
            <person name="Grigoriev I.V."/>
            <person name="Debuchy R."/>
            <person name="Gladieux P."/>
            <person name="Thoren M.H."/>
            <person name="Johannesson H."/>
        </authorList>
    </citation>
    <scope>NUCLEOTIDE SEQUENCE</scope>
    <source>
        <strain evidence="1">CBS 606.72</strain>
    </source>
</reference>
<comment type="caution">
    <text evidence="1">The sequence shown here is derived from an EMBL/GenBank/DDBJ whole genome shotgun (WGS) entry which is preliminary data.</text>
</comment>
<dbReference type="Proteomes" id="UP001175000">
    <property type="component" value="Unassembled WGS sequence"/>
</dbReference>
<keyword evidence="2" id="KW-1185">Reference proteome</keyword>
<accession>A0AA39WW64</accession>
<evidence type="ECO:0000313" key="2">
    <source>
        <dbReference type="Proteomes" id="UP001175000"/>
    </source>
</evidence>
<protein>
    <submittedName>
        <fullName evidence="1">Isoprenoid synthase domain-containing protein</fullName>
    </submittedName>
</protein>
<dbReference type="EMBL" id="JAULSU010000003">
    <property type="protein sequence ID" value="KAK0622705.1"/>
    <property type="molecule type" value="Genomic_DNA"/>
</dbReference>
<dbReference type="AlphaFoldDB" id="A0AA39WW64"/>
<dbReference type="InterPro" id="IPR008949">
    <property type="entry name" value="Isoprenoid_synthase_dom_sf"/>
</dbReference>